<dbReference type="PROSITE" id="PS50192">
    <property type="entry name" value="T_SNARE"/>
    <property type="match status" value="1"/>
</dbReference>
<evidence type="ECO:0000256" key="4">
    <source>
        <dbReference type="ARBA" id="ARBA00022775"/>
    </source>
</evidence>
<evidence type="ECO:0000259" key="9">
    <source>
        <dbReference type="PROSITE" id="PS50192"/>
    </source>
</evidence>
<organism evidence="10 11">
    <name type="scientific">Nezara viridula</name>
    <name type="common">Southern green stink bug</name>
    <name type="synonym">Cimex viridulus</name>
    <dbReference type="NCBI Taxonomy" id="85310"/>
    <lineage>
        <taxon>Eukaryota</taxon>
        <taxon>Metazoa</taxon>
        <taxon>Ecdysozoa</taxon>
        <taxon>Arthropoda</taxon>
        <taxon>Hexapoda</taxon>
        <taxon>Insecta</taxon>
        <taxon>Pterygota</taxon>
        <taxon>Neoptera</taxon>
        <taxon>Paraneoptera</taxon>
        <taxon>Hemiptera</taxon>
        <taxon>Heteroptera</taxon>
        <taxon>Panheteroptera</taxon>
        <taxon>Pentatomomorpha</taxon>
        <taxon>Pentatomoidea</taxon>
        <taxon>Pentatomidae</taxon>
        <taxon>Pentatominae</taxon>
        <taxon>Nezara</taxon>
    </lineage>
</organism>
<evidence type="ECO:0000256" key="1">
    <source>
        <dbReference type="ARBA" id="ARBA00004211"/>
    </source>
</evidence>
<dbReference type="GO" id="GO:0005886">
    <property type="term" value="C:plasma membrane"/>
    <property type="evidence" value="ECO:0007669"/>
    <property type="project" value="TreeGrafter"/>
</dbReference>
<dbReference type="EMBL" id="OV725082">
    <property type="protein sequence ID" value="CAH1404565.1"/>
    <property type="molecule type" value="Genomic_DNA"/>
</dbReference>
<dbReference type="GO" id="GO:0005484">
    <property type="term" value="F:SNAP receptor activity"/>
    <property type="evidence" value="ECO:0007669"/>
    <property type="project" value="InterPro"/>
</dbReference>
<dbReference type="GO" id="GO:0000149">
    <property type="term" value="F:SNARE binding"/>
    <property type="evidence" value="ECO:0007669"/>
    <property type="project" value="TreeGrafter"/>
</dbReference>
<dbReference type="SUPFAM" id="SSF47661">
    <property type="entry name" value="t-snare proteins"/>
    <property type="match status" value="1"/>
</dbReference>
<evidence type="ECO:0000313" key="11">
    <source>
        <dbReference type="Proteomes" id="UP001152798"/>
    </source>
</evidence>
<dbReference type="PROSITE" id="PS00914">
    <property type="entry name" value="SYNTAXIN"/>
    <property type="match status" value="1"/>
</dbReference>
<dbReference type="Pfam" id="PF00804">
    <property type="entry name" value="Syntaxin"/>
    <property type="match status" value="1"/>
</dbReference>
<dbReference type="GO" id="GO:0048278">
    <property type="term" value="P:vesicle docking"/>
    <property type="evidence" value="ECO:0007669"/>
    <property type="project" value="TreeGrafter"/>
</dbReference>
<dbReference type="SMART" id="SM00503">
    <property type="entry name" value="SynN"/>
    <property type="match status" value="1"/>
</dbReference>
<dbReference type="GO" id="GO:0006887">
    <property type="term" value="P:exocytosis"/>
    <property type="evidence" value="ECO:0007669"/>
    <property type="project" value="TreeGrafter"/>
</dbReference>
<keyword evidence="5" id="KW-1133">Transmembrane helix</keyword>
<evidence type="ECO:0000256" key="6">
    <source>
        <dbReference type="ARBA" id="ARBA00023136"/>
    </source>
</evidence>
<evidence type="ECO:0000256" key="3">
    <source>
        <dbReference type="ARBA" id="ARBA00022692"/>
    </source>
</evidence>
<reference evidence="10" key="1">
    <citation type="submission" date="2022-01" db="EMBL/GenBank/DDBJ databases">
        <authorList>
            <person name="King R."/>
        </authorList>
    </citation>
    <scope>NUCLEOTIDE SEQUENCE</scope>
</reference>
<dbReference type="Pfam" id="PF05739">
    <property type="entry name" value="SNARE"/>
    <property type="match status" value="1"/>
</dbReference>
<dbReference type="Proteomes" id="UP001152798">
    <property type="component" value="Chromosome 6"/>
</dbReference>
<dbReference type="InterPro" id="IPR010989">
    <property type="entry name" value="SNARE"/>
</dbReference>
<feature type="domain" description="T-SNARE coiled-coil homology" evidence="9">
    <location>
        <begin position="208"/>
        <end position="270"/>
    </location>
</feature>
<dbReference type="AlphaFoldDB" id="A0A9P0HL13"/>
<dbReference type="GO" id="GO:0012505">
    <property type="term" value="C:endomembrane system"/>
    <property type="evidence" value="ECO:0007669"/>
    <property type="project" value="TreeGrafter"/>
</dbReference>
<dbReference type="Gene3D" id="1.20.5.110">
    <property type="match status" value="1"/>
</dbReference>
<comment type="subcellular location">
    <subcellularLocation>
        <location evidence="1">Membrane</location>
        <topology evidence="1">Single-pass type IV membrane protein</topology>
    </subcellularLocation>
</comment>
<keyword evidence="6" id="KW-0472">Membrane</keyword>
<keyword evidence="4" id="KW-0813">Transport</keyword>
<name>A0A9P0HL13_NEZVI</name>
<dbReference type="GO" id="GO:0006886">
    <property type="term" value="P:intracellular protein transport"/>
    <property type="evidence" value="ECO:0007669"/>
    <property type="project" value="InterPro"/>
</dbReference>
<dbReference type="GO" id="GO:0031201">
    <property type="term" value="C:SNARE complex"/>
    <property type="evidence" value="ECO:0007669"/>
    <property type="project" value="TreeGrafter"/>
</dbReference>
<accession>A0A9P0HL13</accession>
<dbReference type="PANTHER" id="PTHR19957">
    <property type="entry name" value="SYNTAXIN"/>
    <property type="match status" value="1"/>
</dbReference>
<dbReference type="InterPro" id="IPR045242">
    <property type="entry name" value="Syntaxin"/>
</dbReference>
<evidence type="ECO:0000256" key="2">
    <source>
        <dbReference type="ARBA" id="ARBA00009063"/>
    </source>
</evidence>
<evidence type="ECO:0000256" key="8">
    <source>
        <dbReference type="SAM" id="Coils"/>
    </source>
</evidence>
<keyword evidence="3" id="KW-0812">Transmembrane</keyword>
<dbReference type="SMART" id="SM00397">
    <property type="entry name" value="t_SNARE"/>
    <property type="match status" value="1"/>
</dbReference>
<feature type="coiled-coil region" evidence="8">
    <location>
        <begin position="90"/>
        <end position="121"/>
    </location>
</feature>
<dbReference type="Gene3D" id="1.20.58.70">
    <property type="match status" value="1"/>
</dbReference>
<evidence type="ECO:0000256" key="7">
    <source>
        <dbReference type="RuleBase" id="RU003858"/>
    </source>
</evidence>
<evidence type="ECO:0000313" key="10">
    <source>
        <dbReference type="EMBL" id="CAH1404565.1"/>
    </source>
</evidence>
<dbReference type="InterPro" id="IPR006011">
    <property type="entry name" value="Syntaxin_N"/>
</dbReference>
<gene>
    <name evidence="10" type="ORF">NEZAVI_LOCUS12953</name>
</gene>
<sequence length="292" mass="34583">MAKDRLNALQAVVEQLDEDEEGIDNVAIEIDDEEGGYMERFFSMVQMSRGWIEEIDKNVKEIKSTHSLLLSSPRPEERLKNELDERTYEVKTISQKVNRLLKEMEKEIEQEEEELGLKEKNLQAPARLRMRRTAHSSCLFYFIEVMESWNKEQNDYRQKCVERIHRLASIAKAVVTDERLDELLEQGNYGAIFNDDIITETIEARRALEDVQVRHQELLKIEKSLQELRDLFMDMAILIEHQGELVNRIENHVLKTTDYVDTAKVEMNKAIKYQKKSRKVFKTKKRTFFRNK</sequence>
<keyword evidence="11" id="KW-1185">Reference proteome</keyword>
<dbReference type="InterPro" id="IPR006012">
    <property type="entry name" value="Syntaxin/epimorphin_CS"/>
</dbReference>
<dbReference type="GO" id="GO:0006906">
    <property type="term" value="P:vesicle fusion"/>
    <property type="evidence" value="ECO:0007669"/>
    <property type="project" value="TreeGrafter"/>
</dbReference>
<evidence type="ECO:0000256" key="5">
    <source>
        <dbReference type="ARBA" id="ARBA00022989"/>
    </source>
</evidence>
<keyword evidence="4" id="KW-0532">Neurotransmitter transport</keyword>
<comment type="similarity">
    <text evidence="2 7">Belongs to the syntaxin family.</text>
</comment>
<dbReference type="GO" id="GO:0006836">
    <property type="term" value="P:neurotransmitter transport"/>
    <property type="evidence" value="ECO:0007669"/>
    <property type="project" value="UniProtKB-KW"/>
</dbReference>
<dbReference type="PANTHER" id="PTHR19957:SF307">
    <property type="entry name" value="PROTEIN SSO1-RELATED"/>
    <property type="match status" value="1"/>
</dbReference>
<protein>
    <recommendedName>
        <fullName evidence="9">t-SNARE coiled-coil homology domain-containing protein</fullName>
    </recommendedName>
</protein>
<dbReference type="InterPro" id="IPR000727">
    <property type="entry name" value="T_SNARE_dom"/>
</dbReference>
<keyword evidence="8" id="KW-0175">Coiled coil</keyword>
<dbReference type="CDD" id="cd15848">
    <property type="entry name" value="SNARE_syntaxin1-like"/>
    <property type="match status" value="1"/>
</dbReference>
<proteinExistence type="inferred from homology"/>